<dbReference type="Gene3D" id="3.30.710.10">
    <property type="entry name" value="Potassium Channel Kv1.1, Chain A"/>
    <property type="match status" value="1"/>
</dbReference>
<name>A0A914PT16_9BILA</name>
<proteinExistence type="predicted"/>
<dbReference type="InterPro" id="IPR011333">
    <property type="entry name" value="SKP1/BTB/POZ_sf"/>
</dbReference>
<keyword evidence="1" id="KW-1185">Reference proteome</keyword>
<accession>A0A914PT16</accession>
<reference evidence="2" key="1">
    <citation type="submission" date="2022-11" db="UniProtKB">
        <authorList>
            <consortium name="WormBaseParasite"/>
        </authorList>
    </citation>
    <scope>IDENTIFICATION</scope>
</reference>
<sequence>MESICEMYTLQSNDNKVFQVNQKVIDASVLLKNSCELTDITEPILLNCSSKCLDAFVQLINHYDKIIDIHDTEFEIELFESFNRDDLGKLVEQIGYLDSDFFVETIADVILDRINGFDWKELQAYFDLEDDFTEDERYQIEDNKFEFLISLAARRLYLRFPLSPSVNFMMLKNFFFTPMNVIFSKIIEKSNEKTSFNLSVINKSIKNEVDRYPIKITEFQLNNRNWSFQNNGKPKFSGSVTHASYNEKYLQIFIQRKISPYSLMVIENGVLSPTTNIPKFVLNNFVVIPKAPTLTLKVMFSQWIKLSNCFDIHNFSSLFFKIDYIDMNFNLFYQRFILKDLSKEIQINASCADFKFFNGGVIYMFKKANCSKFHEIYITSKIQKISAEFKNFVLEFMEEDGIIRSRKKIFKINSARHKVKKEYVFKVSTVKEILIGL</sequence>
<organism evidence="1 2">
    <name type="scientific">Panagrolaimus davidi</name>
    <dbReference type="NCBI Taxonomy" id="227884"/>
    <lineage>
        <taxon>Eukaryota</taxon>
        <taxon>Metazoa</taxon>
        <taxon>Ecdysozoa</taxon>
        <taxon>Nematoda</taxon>
        <taxon>Chromadorea</taxon>
        <taxon>Rhabditida</taxon>
        <taxon>Tylenchina</taxon>
        <taxon>Panagrolaimomorpha</taxon>
        <taxon>Panagrolaimoidea</taxon>
        <taxon>Panagrolaimidae</taxon>
        <taxon>Panagrolaimus</taxon>
    </lineage>
</organism>
<dbReference type="SUPFAM" id="SSF54695">
    <property type="entry name" value="POZ domain"/>
    <property type="match status" value="1"/>
</dbReference>
<dbReference type="Proteomes" id="UP000887578">
    <property type="component" value="Unplaced"/>
</dbReference>
<evidence type="ECO:0000313" key="1">
    <source>
        <dbReference type="Proteomes" id="UP000887578"/>
    </source>
</evidence>
<evidence type="ECO:0000313" key="2">
    <source>
        <dbReference type="WBParaSite" id="PDA_v2.g1798.t1"/>
    </source>
</evidence>
<dbReference type="AlphaFoldDB" id="A0A914PT16"/>
<dbReference type="WBParaSite" id="PDA_v2.g1798.t1">
    <property type="protein sequence ID" value="PDA_v2.g1798.t1"/>
    <property type="gene ID" value="PDA_v2.g1798"/>
</dbReference>
<protein>
    <submittedName>
        <fullName evidence="2">Uncharacterized protein</fullName>
    </submittedName>
</protein>